<dbReference type="EMBL" id="JBDFQZ010000006">
    <property type="protein sequence ID" value="KAK9714719.1"/>
    <property type="molecule type" value="Genomic_DNA"/>
</dbReference>
<evidence type="ECO:0000313" key="4">
    <source>
        <dbReference type="Proteomes" id="UP001443914"/>
    </source>
</evidence>
<dbReference type="PANTHER" id="PTHR46781:SF5">
    <property type="entry name" value="ALPHA 1,4-GLYCOSYLTRANSFERASE FAMILY PROTEIN"/>
    <property type="match status" value="1"/>
</dbReference>
<keyword evidence="1" id="KW-0812">Transmembrane</keyword>
<evidence type="ECO:0000313" key="3">
    <source>
        <dbReference type="EMBL" id="KAK9714719.1"/>
    </source>
</evidence>
<dbReference type="InterPro" id="IPR044789">
    <property type="entry name" value="Put_A1-4-GlycosylTfrase_plant"/>
</dbReference>
<name>A0AAW1KAT5_SAPOF</name>
<protein>
    <recommendedName>
        <fullName evidence="2">Alpha 1,4-glycosyltransferase domain-containing protein</fullName>
    </recommendedName>
</protein>
<dbReference type="Pfam" id="PF04488">
    <property type="entry name" value="Gly_transf_sug"/>
    <property type="match status" value="1"/>
</dbReference>
<feature type="domain" description="Alpha 1,4-glycosyltransferase" evidence="2">
    <location>
        <begin position="313"/>
        <end position="441"/>
    </location>
</feature>
<keyword evidence="1" id="KW-0472">Membrane</keyword>
<dbReference type="InterPro" id="IPR007577">
    <property type="entry name" value="GlycoTrfase_DXD_sugar-bd_CS"/>
</dbReference>
<dbReference type="InterPro" id="IPR029044">
    <property type="entry name" value="Nucleotide-diphossugar_trans"/>
</dbReference>
<sequence length="446" mass="51875">MENSTINNPIKDDFSKQYHSNNYSSYNHHKFSKKSLIYSCFCLPITSFLALFILVLLAYNSFTIFFYFIPSFSMENAKQNDGKKFQNSPFSSSTPIYAMKEESPRKTHHKFNPSSTYFTHTKGPKTRKSISTFRRSPPSPRLLFSKQVKEFFVENSCKTRVFMTWISSLNSFGNRERFCIESLFKFNPNACLLIVSNSMDTQRGAKILRPFLRMNFKIKAISPDFRFVFKNTSGAQWYNELEKGNVKKGGISLGQNLSNLLRLALLYKYGGIYMDIDFIVLKRLNKLRNSIGAQMVDQKTKKWSRLNNAFLIFDKKHPLLSRFIEEFALTFNGNKWGYNGPYLVSRVVERLNGTMGLLEGPMNITILPPRAFYVVDWVRIGSLFEKPKDELHLQWINDKIKQIEEESYGVHLWNRQSRRIRVEDGSIISHLVKRSCVFCNSSISTL</sequence>
<dbReference type="InterPro" id="IPR007652">
    <property type="entry name" value="A1-4-GlycosylTfrase_dom"/>
</dbReference>
<evidence type="ECO:0000259" key="2">
    <source>
        <dbReference type="Pfam" id="PF04572"/>
    </source>
</evidence>
<dbReference type="SUPFAM" id="SSF53448">
    <property type="entry name" value="Nucleotide-diphospho-sugar transferases"/>
    <property type="match status" value="1"/>
</dbReference>
<keyword evidence="4" id="KW-1185">Reference proteome</keyword>
<dbReference type="AlphaFoldDB" id="A0AAW1KAT5"/>
<dbReference type="PANTHER" id="PTHR46781">
    <property type="entry name" value="ALPHA 1,4-GLYCOSYLTRANSFERASE FAMILY PROTEIN"/>
    <property type="match status" value="1"/>
</dbReference>
<evidence type="ECO:0000256" key="1">
    <source>
        <dbReference type="SAM" id="Phobius"/>
    </source>
</evidence>
<dbReference type="Pfam" id="PF04572">
    <property type="entry name" value="Gb3_synth"/>
    <property type="match status" value="1"/>
</dbReference>
<dbReference type="Proteomes" id="UP001443914">
    <property type="component" value="Unassembled WGS sequence"/>
</dbReference>
<dbReference type="Gene3D" id="3.90.550.20">
    <property type="match status" value="1"/>
</dbReference>
<gene>
    <name evidence="3" type="ORF">RND81_06G114400</name>
</gene>
<feature type="transmembrane region" description="Helical" evidence="1">
    <location>
        <begin position="36"/>
        <end position="69"/>
    </location>
</feature>
<organism evidence="3 4">
    <name type="scientific">Saponaria officinalis</name>
    <name type="common">Common soapwort</name>
    <name type="synonym">Lychnis saponaria</name>
    <dbReference type="NCBI Taxonomy" id="3572"/>
    <lineage>
        <taxon>Eukaryota</taxon>
        <taxon>Viridiplantae</taxon>
        <taxon>Streptophyta</taxon>
        <taxon>Embryophyta</taxon>
        <taxon>Tracheophyta</taxon>
        <taxon>Spermatophyta</taxon>
        <taxon>Magnoliopsida</taxon>
        <taxon>eudicotyledons</taxon>
        <taxon>Gunneridae</taxon>
        <taxon>Pentapetalae</taxon>
        <taxon>Caryophyllales</taxon>
        <taxon>Caryophyllaceae</taxon>
        <taxon>Caryophylleae</taxon>
        <taxon>Saponaria</taxon>
    </lineage>
</organism>
<reference evidence="3" key="1">
    <citation type="submission" date="2024-03" db="EMBL/GenBank/DDBJ databases">
        <title>WGS assembly of Saponaria officinalis var. Norfolk2.</title>
        <authorList>
            <person name="Jenkins J."/>
            <person name="Shu S."/>
            <person name="Grimwood J."/>
            <person name="Barry K."/>
            <person name="Goodstein D."/>
            <person name="Schmutz J."/>
            <person name="Leebens-Mack J."/>
            <person name="Osbourn A."/>
        </authorList>
    </citation>
    <scope>NUCLEOTIDE SEQUENCE [LARGE SCALE GENOMIC DNA]</scope>
    <source>
        <strain evidence="3">JIC</strain>
    </source>
</reference>
<accession>A0AAW1KAT5</accession>
<comment type="caution">
    <text evidence="3">The sequence shown here is derived from an EMBL/GenBank/DDBJ whole genome shotgun (WGS) entry which is preliminary data.</text>
</comment>
<proteinExistence type="predicted"/>
<keyword evidence="1" id="KW-1133">Transmembrane helix</keyword>